<evidence type="ECO:0000313" key="1">
    <source>
        <dbReference type="EMBL" id="MDH2330319.1"/>
    </source>
</evidence>
<accession>A0AAP4E9Y4</accession>
<reference evidence="1" key="1">
    <citation type="submission" date="2023-04" db="EMBL/GenBank/DDBJ databases">
        <title>Uncovering the Secrets of Slow-Growing Bacteria in Tropical Savanna Soil through Cultivation and Genomic Analysis.</title>
        <authorList>
            <person name="Goncalves O.S."/>
            <person name="Santana M.F."/>
        </authorList>
    </citation>
    <scope>NUCLEOTIDE SEQUENCE</scope>
    <source>
        <strain evidence="1">ANTI</strain>
    </source>
</reference>
<dbReference type="EMBL" id="JARVWT010000001">
    <property type="protein sequence ID" value="MDH2330319.1"/>
    <property type="molecule type" value="Genomic_DNA"/>
</dbReference>
<dbReference type="RefSeq" id="WP_023987373.1">
    <property type="nucleotide sequence ID" value="NZ_JARVWT010000001.1"/>
</dbReference>
<protein>
    <submittedName>
        <fullName evidence="1">Uncharacterized protein</fullName>
    </submittedName>
</protein>
<proteinExistence type="predicted"/>
<name>A0AAP4E9Y4_PAEPO</name>
<sequence length="44" mass="5356">MPKQGMLQCMSTRLRRMRTRKWKKAWLNSHNMRTQGTQRWHAAG</sequence>
<gene>
    <name evidence="1" type="ORF">QDS18_05535</name>
</gene>
<evidence type="ECO:0000313" key="2">
    <source>
        <dbReference type="Proteomes" id="UP001229409"/>
    </source>
</evidence>
<comment type="caution">
    <text evidence="1">The sequence shown here is derived from an EMBL/GenBank/DDBJ whole genome shotgun (WGS) entry which is preliminary data.</text>
</comment>
<dbReference type="AlphaFoldDB" id="A0AAP4E9Y4"/>
<dbReference type="Proteomes" id="UP001229409">
    <property type="component" value="Unassembled WGS sequence"/>
</dbReference>
<organism evidence="1 2">
    <name type="scientific">Paenibacillus polymyxa</name>
    <name type="common">Bacillus polymyxa</name>
    <dbReference type="NCBI Taxonomy" id="1406"/>
    <lineage>
        <taxon>Bacteria</taxon>
        <taxon>Bacillati</taxon>
        <taxon>Bacillota</taxon>
        <taxon>Bacilli</taxon>
        <taxon>Bacillales</taxon>
        <taxon>Paenibacillaceae</taxon>
        <taxon>Paenibacillus</taxon>
    </lineage>
</organism>